<evidence type="ECO:0000313" key="3">
    <source>
        <dbReference type="Proteomes" id="UP001203297"/>
    </source>
</evidence>
<reference evidence="2" key="1">
    <citation type="journal article" date="2022" name="New Phytol.">
        <title>Evolutionary transition to the ectomycorrhizal habit in the genomes of a hyperdiverse lineage of mushroom-forming fungi.</title>
        <authorList>
            <person name="Looney B."/>
            <person name="Miyauchi S."/>
            <person name="Morin E."/>
            <person name="Drula E."/>
            <person name="Courty P.E."/>
            <person name="Kohler A."/>
            <person name="Kuo A."/>
            <person name="LaButti K."/>
            <person name="Pangilinan J."/>
            <person name="Lipzen A."/>
            <person name="Riley R."/>
            <person name="Andreopoulos W."/>
            <person name="He G."/>
            <person name="Johnson J."/>
            <person name="Nolan M."/>
            <person name="Tritt A."/>
            <person name="Barry K.W."/>
            <person name="Grigoriev I.V."/>
            <person name="Nagy L.G."/>
            <person name="Hibbett D."/>
            <person name="Henrissat B."/>
            <person name="Matheny P.B."/>
            <person name="Labbe J."/>
            <person name="Martin F.M."/>
        </authorList>
    </citation>
    <scope>NUCLEOTIDE SEQUENCE</scope>
    <source>
        <strain evidence="2">BPL690</strain>
    </source>
</reference>
<feature type="compositionally biased region" description="Basic and acidic residues" evidence="1">
    <location>
        <begin position="200"/>
        <end position="212"/>
    </location>
</feature>
<dbReference type="Proteomes" id="UP001203297">
    <property type="component" value="Unassembled WGS sequence"/>
</dbReference>
<comment type="caution">
    <text evidence="2">The sequence shown here is derived from an EMBL/GenBank/DDBJ whole genome shotgun (WGS) entry which is preliminary data.</text>
</comment>
<feature type="region of interest" description="Disordered" evidence="1">
    <location>
        <begin position="197"/>
        <end position="391"/>
    </location>
</feature>
<accession>A0AAD4LYA7</accession>
<name>A0AAD4LYA7_9AGAM</name>
<feature type="region of interest" description="Disordered" evidence="1">
    <location>
        <begin position="408"/>
        <end position="491"/>
    </location>
</feature>
<feature type="compositionally biased region" description="Basic residues" evidence="1">
    <location>
        <begin position="7"/>
        <end position="18"/>
    </location>
</feature>
<feature type="compositionally biased region" description="Basic and acidic residues" evidence="1">
    <location>
        <begin position="168"/>
        <end position="178"/>
    </location>
</feature>
<feature type="region of interest" description="Disordered" evidence="1">
    <location>
        <begin position="504"/>
        <end position="535"/>
    </location>
</feature>
<feature type="compositionally biased region" description="Pro residues" evidence="1">
    <location>
        <begin position="422"/>
        <end position="434"/>
    </location>
</feature>
<dbReference type="EMBL" id="WTXG01000077">
    <property type="protein sequence ID" value="KAI0294272.1"/>
    <property type="molecule type" value="Genomic_DNA"/>
</dbReference>
<feature type="compositionally biased region" description="Pro residues" evidence="1">
    <location>
        <begin position="509"/>
        <end position="518"/>
    </location>
</feature>
<evidence type="ECO:0000313" key="2">
    <source>
        <dbReference type="EMBL" id="KAI0294272.1"/>
    </source>
</evidence>
<feature type="region of interest" description="Disordered" evidence="1">
    <location>
        <begin position="586"/>
        <end position="615"/>
    </location>
</feature>
<feature type="compositionally biased region" description="Polar residues" evidence="1">
    <location>
        <begin position="526"/>
        <end position="535"/>
    </location>
</feature>
<organism evidence="2 3">
    <name type="scientific">Multifurca ochricompacta</name>
    <dbReference type="NCBI Taxonomy" id="376703"/>
    <lineage>
        <taxon>Eukaryota</taxon>
        <taxon>Fungi</taxon>
        <taxon>Dikarya</taxon>
        <taxon>Basidiomycota</taxon>
        <taxon>Agaricomycotina</taxon>
        <taxon>Agaricomycetes</taxon>
        <taxon>Russulales</taxon>
        <taxon>Russulaceae</taxon>
        <taxon>Multifurca</taxon>
    </lineage>
</organism>
<proteinExistence type="predicted"/>
<keyword evidence="3" id="KW-1185">Reference proteome</keyword>
<feature type="compositionally biased region" description="Low complexity" evidence="1">
    <location>
        <begin position="23"/>
        <end position="35"/>
    </location>
</feature>
<sequence>MSSDQHRSHHRGSSRYAHRAMGDVAYAPSSASSSDNSDRGTHSNYSSSRRVLAHVLARKERDSKQMHQLLKLTFSKLDEESRRATDAERRTAECLVRARTAIDARAQADADAAAARAEVSLYKMQLEQAQREIFRAQEMLDGLEARRHDAEEDAARARSVARKMQEERAIEAAREEGKQQGWREGLRRGMILGRQEAEDELRSRRREDDLPRSRSRRRRLEETLFSQVAPDLPEQSSSEGSSPDDVPPRGTSGTRNGSRRTPEIAPLTPAPAVPRRAAPFRSSSPSRPFGRGPEPASRRHNEQTSDSPELSQSRQRSRSRPRMETPVPEPAHSRPYTPHDDSTPSIIQPIPVLPPRHQPNSSHAGVTEPHTCTPPPVQIPPDNWIPRAQDAAGDGHLSIFLPHHTKGPYAITATPEEGSPAVVPPPPDLSPSPGTPGTMRRSPPEYAYVMPPPPPPPPDLGPAVRTPRHSRSRDYAYATSTPDFGPAVPISRLPMTTQRSRDYVNVNAPLPPPPPPDLGPAVSHQPLASNHSRASTHLSEFDLLAPVEQPRGVSAIGKGRAARGTIGPPPAEEEELEYVDAVTEPIPRQPIAHHSNLNSNPNPPLLQRRRAYECR</sequence>
<gene>
    <name evidence="2" type="ORF">B0F90DRAFT_1757859</name>
</gene>
<feature type="region of interest" description="Disordered" evidence="1">
    <location>
        <begin position="168"/>
        <end position="187"/>
    </location>
</feature>
<feature type="region of interest" description="Disordered" evidence="1">
    <location>
        <begin position="1"/>
        <end position="49"/>
    </location>
</feature>
<evidence type="ECO:0000256" key="1">
    <source>
        <dbReference type="SAM" id="MobiDB-lite"/>
    </source>
</evidence>
<dbReference type="AlphaFoldDB" id="A0AAD4LYA7"/>
<protein>
    <submittedName>
        <fullName evidence="2">Uncharacterized protein</fullName>
    </submittedName>
</protein>
<feature type="compositionally biased region" description="Low complexity" evidence="1">
    <location>
        <begin position="273"/>
        <end position="293"/>
    </location>
</feature>
<feature type="compositionally biased region" description="Pro residues" evidence="1">
    <location>
        <begin position="450"/>
        <end position="460"/>
    </location>
</feature>